<evidence type="ECO:0000313" key="1">
    <source>
        <dbReference type="EMBL" id="KAJ7534760.1"/>
    </source>
</evidence>
<dbReference type="Proteomes" id="UP001162992">
    <property type="component" value="Chromosome 12"/>
</dbReference>
<organism evidence="1 2">
    <name type="scientific">Diphasiastrum complanatum</name>
    <name type="common">Issler's clubmoss</name>
    <name type="synonym">Lycopodium complanatum</name>
    <dbReference type="NCBI Taxonomy" id="34168"/>
    <lineage>
        <taxon>Eukaryota</taxon>
        <taxon>Viridiplantae</taxon>
        <taxon>Streptophyta</taxon>
        <taxon>Embryophyta</taxon>
        <taxon>Tracheophyta</taxon>
        <taxon>Lycopodiopsida</taxon>
        <taxon>Lycopodiales</taxon>
        <taxon>Lycopodiaceae</taxon>
        <taxon>Lycopodioideae</taxon>
        <taxon>Diphasiastrum</taxon>
    </lineage>
</organism>
<sequence length="382" mass="43752">MHWSSAALPTYLYGDKMQGSSVRSQNGNIVLMERPTSVEASSSRPPPVDAWQQAWQAAMPELKRLHTLQKGLSPIPISRVNQFDAARLDVEMTAMLREQLMKVFSLMQPGLLSRYEPELNAFLEFLVFRFSIWLDRPTPGNALMNLRYRDERAFSRLAATGRVRTGLEGPGLTKYQKVWYCLAMVGGRYGWSRLQMISAFQRWGDSDQSSWARRAWVLLQKAESLYKIASCFNLMFFLSTGRYRSIVERILRARLVYVKPNMNRTVSFEYMNQQLVWHEFSELVLLVLPLLNIFSMKGIMGFPFSRGQSSDINQKEDACPICDACPITVAYKALPCSHLYCYFCLSTRCIASKSFKCVRCDAAIVAMKRHHVQIGIMPGQQD</sequence>
<reference evidence="2" key="1">
    <citation type="journal article" date="2024" name="Proc. Natl. Acad. Sci. U.S.A.">
        <title>Extraordinary preservation of gene collinearity over three hundred million years revealed in homosporous lycophytes.</title>
        <authorList>
            <person name="Li C."/>
            <person name="Wickell D."/>
            <person name="Kuo L.Y."/>
            <person name="Chen X."/>
            <person name="Nie B."/>
            <person name="Liao X."/>
            <person name="Peng D."/>
            <person name="Ji J."/>
            <person name="Jenkins J."/>
            <person name="Williams M."/>
            <person name="Shu S."/>
            <person name="Plott C."/>
            <person name="Barry K."/>
            <person name="Rajasekar S."/>
            <person name="Grimwood J."/>
            <person name="Han X."/>
            <person name="Sun S."/>
            <person name="Hou Z."/>
            <person name="He W."/>
            <person name="Dai G."/>
            <person name="Sun C."/>
            <person name="Schmutz J."/>
            <person name="Leebens-Mack J.H."/>
            <person name="Li F.W."/>
            <person name="Wang L."/>
        </authorList>
    </citation>
    <scope>NUCLEOTIDE SEQUENCE [LARGE SCALE GENOMIC DNA]</scope>
    <source>
        <strain evidence="2">cv. PW_Plant_1</strain>
    </source>
</reference>
<proteinExistence type="predicted"/>
<name>A0ACC2BYB3_DIPCM</name>
<comment type="caution">
    <text evidence="1">The sequence shown here is derived from an EMBL/GenBank/DDBJ whole genome shotgun (WGS) entry which is preliminary data.</text>
</comment>
<evidence type="ECO:0000313" key="2">
    <source>
        <dbReference type="Proteomes" id="UP001162992"/>
    </source>
</evidence>
<protein>
    <submittedName>
        <fullName evidence="1">Uncharacterized protein</fullName>
    </submittedName>
</protein>
<accession>A0ACC2BYB3</accession>
<gene>
    <name evidence="1" type="ORF">O6H91_12G002700</name>
</gene>
<dbReference type="EMBL" id="CM055103">
    <property type="protein sequence ID" value="KAJ7534760.1"/>
    <property type="molecule type" value="Genomic_DNA"/>
</dbReference>
<keyword evidence="2" id="KW-1185">Reference proteome</keyword>